<organism evidence="2 3">
    <name type="scientific">Fusarium poae</name>
    <dbReference type="NCBI Taxonomy" id="36050"/>
    <lineage>
        <taxon>Eukaryota</taxon>
        <taxon>Fungi</taxon>
        <taxon>Dikarya</taxon>
        <taxon>Ascomycota</taxon>
        <taxon>Pezizomycotina</taxon>
        <taxon>Sordariomycetes</taxon>
        <taxon>Hypocreomycetidae</taxon>
        <taxon>Hypocreales</taxon>
        <taxon>Nectriaceae</taxon>
        <taxon>Fusarium</taxon>
    </lineage>
</organism>
<dbReference type="OMA" id="RDPWTME"/>
<dbReference type="STRING" id="36050.A0A1B8AN69"/>
<comment type="caution">
    <text evidence="2">The sequence shown here is derived from an EMBL/GenBank/DDBJ whole genome shotgun (WGS) entry which is preliminary data.</text>
</comment>
<evidence type="ECO:0000313" key="3">
    <source>
        <dbReference type="Proteomes" id="UP000091967"/>
    </source>
</evidence>
<accession>A0A1B8AN69</accession>
<feature type="compositionally biased region" description="Basic and acidic residues" evidence="1">
    <location>
        <begin position="46"/>
        <end position="58"/>
    </location>
</feature>
<protein>
    <submittedName>
        <fullName evidence="2">Uncharacterized protein</fullName>
    </submittedName>
</protein>
<dbReference type="EMBL" id="LYXU01000003">
    <property type="protein sequence ID" value="OBS22009.1"/>
    <property type="molecule type" value="Genomic_DNA"/>
</dbReference>
<dbReference type="Proteomes" id="UP000091967">
    <property type="component" value="Unassembled WGS sequence"/>
</dbReference>
<keyword evidence="3" id="KW-1185">Reference proteome</keyword>
<feature type="compositionally biased region" description="Polar residues" evidence="1">
    <location>
        <begin position="63"/>
        <end position="73"/>
    </location>
</feature>
<feature type="region of interest" description="Disordered" evidence="1">
    <location>
        <begin position="32"/>
        <end position="92"/>
    </location>
</feature>
<feature type="compositionally biased region" description="Low complexity" evidence="1">
    <location>
        <begin position="33"/>
        <end position="42"/>
    </location>
</feature>
<sequence length="359" mass="40938">MNRSRCLLDARAILVVRNRLISSGKNVNARFSTTTTTTTTTTSKLNETRSETKSDYTPRPRRQSSTSTNNRFSSGKKPQWQSFSPRGAQNSTTKHKLVLSGLPTTLLPADFNRLAADKLAGWNEIISHVHQERDPWTMEPLGVYHITFSSSAAASLYKDKIERLLRLAQTKFQSTNGLWTSKVPSVLLDPGKDPEKELERFTILPGSYQARIKTKQSRVQGKMAWQHVVDQIIKSSHIKTLRPSAVLIELPEKSFTVSELRVIINQDGTESGYDWATETHISDLSQVMDLGEKISRSTSRARRNDAEFRQRHTSRFIMVCETPEIAWRFIRSWNQRILEYDQGEGVVLRNRVKASYIDI</sequence>
<reference evidence="2 3" key="1">
    <citation type="submission" date="2016-06" db="EMBL/GenBank/DDBJ databases">
        <title>Living apart together: crosstalk between the core and supernumerary genomes in a fungal plant pathogen.</title>
        <authorList>
            <person name="Vanheule A."/>
            <person name="Audenaert K."/>
            <person name="Warris S."/>
            <person name="Van De Geest H."/>
            <person name="Schijlen E."/>
            <person name="Hofte M."/>
            <person name="De Saeger S."/>
            <person name="Haesaert G."/>
            <person name="Waalwijk C."/>
            <person name="Van Der Lee T."/>
        </authorList>
    </citation>
    <scope>NUCLEOTIDE SEQUENCE [LARGE SCALE GENOMIC DNA]</scope>
    <source>
        <strain evidence="2 3">2516</strain>
    </source>
</reference>
<gene>
    <name evidence="2" type="ORF">FPOA_08346</name>
</gene>
<dbReference type="AlphaFoldDB" id="A0A1B8AN69"/>
<name>A0A1B8AN69_FUSPO</name>
<proteinExistence type="predicted"/>
<evidence type="ECO:0000256" key="1">
    <source>
        <dbReference type="SAM" id="MobiDB-lite"/>
    </source>
</evidence>
<feature type="compositionally biased region" description="Polar residues" evidence="1">
    <location>
        <begin position="79"/>
        <end position="92"/>
    </location>
</feature>
<evidence type="ECO:0000313" key="2">
    <source>
        <dbReference type="EMBL" id="OBS22009.1"/>
    </source>
</evidence>